<evidence type="ECO:0000313" key="2">
    <source>
        <dbReference type="Proteomes" id="UP000054988"/>
    </source>
</evidence>
<gene>
    <name evidence="1" type="ORF">WG66_19869</name>
</gene>
<organism evidence="1 2">
    <name type="scientific">Moniliophthora roreri</name>
    <name type="common">Frosty pod rot fungus</name>
    <name type="synonym">Monilia roreri</name>
    <dbReference type="NCBI Taxonomy" id="221103"/>
    <lineage>
        <taxon>Eukaryota</taxon>
        <taxon>Fungi</taxon>
        <taxon>Dikarya</taxon>
        <taxon>Basidiomycota</taxon>
        <taxon>Agaricomycotina</taxon>
        <taxon>Agaricomycetes</taxon>
        <taxon>Agaricomycetidae</taxon>
        <taxon>Agaricales</taxon>
        <taxon>Marasmiineae</taxon>
        <taxon>Marasmiaceae</taxon>
        <taxon>Moniliophthora</taxon>
    </lineage>
</organism>
<comment type="caution">
    <text evidence="1">The sequence shown here is derived from an EMBL/GenBank/DDBJ whole genome shotgun (WGS) entry which is preliminary data.</text>
</comment>
<reference evidence="1 2" key="1">
    <citation type="submission" date="2015-12" db="EMBL/GenBank/DDBJ databases">
        <title>Draft genome sequence of Moniliophthora roreri, the causal agent of frosty pod rot of cacao.</title>
        <authorList>
            <person name="Aime M.C."/>
            <person name="Diaz-Valderrama J.R."/>
            <person name="Kijpornyongpan T."/>
            <person name="Phillips-Mora W."/>
        </authorList>
    </citation>
    <scope>NUCLEOTIDE SEQUENCE [LARGE SCALE GENOMIC DNA]</scope>
    <source>
        <strain evidence="1 2">MCA 2952</strain>
    </source>
</reference>
<evidence type="ECO:0000313" key="1">
    <source>
        <dbReference type="EMBL" id="KTB27555.1"/>
    </source>
</evidence>
<dbReference type="EMBL" id="LATX01002533">
    <property type="protein sequence ID" value="KTB27555.1"/>
    <property type="molecule type" value="Genomic_DNA"/>
</dbReference>
<dbReference type="Proteomes" id="UP000054988">
    <property type="component" value="Unassembled WGS sequence"/>
</dbReference>
<sequence length="21" mass="2458">MVDIGPQNTVDWSFTTAFWNQ</sequence>
<name>A0A0W0EU28_MONRR</name>
<accession>A0A0W0EU28</accession>
<dbReference type="AlphaFoldDB" id="A0A0W0EU28"/>
<proteinExistence type="predicted"/>
<protein>
    <submittedName>
        <fullName evidence="1">Uncharacterized protein</fullName>
    </submittedName>
</protein>